<dbReference type="InterPro" id="IPR000789">
    <property type="entry name" value="Cyclin-dep_kinase_reg-sub"/>
</dbReference>
<dbReference type="InterPro" id="IPR036858">
    <property type="entry name" value="Cyclin-dep_kinase_reg-sub_sf"/>
</dbReference>
<gene>
    <name evidence="5" type="ORF">BQ2448_5085</name>
</gene>
<dbReference type="GO" id="GO:0016538">
    <property type="term" value="F:cyclin-dependent protein serine/threonine kinase regulator activity"/>
    <property type="evidence" value="ECO:0007669"/>
    <property type="project" value="InterPro"/>
</dbReference>
<accession>A0A238F6I7</accession>
<dbReference type="PANTHER" id="PTHR23415">
    <property type="entry name" value="CYCLIN-DEPENDENT KINASES REGULATORY SUBUNIT/60S RIBOSOME SUBUNIT BIOGENESIS PROTEIN NIP7"/>
    <property type="match status" value="1"/>
</dbReference>
<dbReference type="GO" id="GO:0051301">
    <property type="term" value="P:cell division"/>
    <property type="evidence" value="ECO:0007669"/>
    <property type="project" value="UniProtKB-UniRule"/>
</dbReference>
<proteinExistence type="inferred from homology"/>
<protein>
    <recommendedName>
        <fullName evidence="4">Cyclin-dependent kinases regulatory subunit</fullName>
    </recommendedName>
</protein>
<dbReference type="Proteomes" id="UP000198372">
    <property type="component" value="Unassembled WGS sequence"/>
</dbReference>
<reference evidence="6" key="1">
    <citation type="submission" date="2016-09" db="EMBL/GenBank/DDBJ databases">
        <authorList>
            <person name="Jeantristanb JTB J.-T."/>
            <person name="Ricardo R."/>
        </authorList>
    </citation>
    <scope>NUCLEOTIDE SEQUENCE [LARGE SCALE GENOMIC DNA]</scope>
</reference>
<comment type="similarity">
    <text evidence="1 4">Belongs to the CKS family.</text>
</comment>
<name>A0A238F6I7_9BASI</name>
<evidence type="ECO:0000256" key="4">
    <source>
        <dbReference type="RuleBase" id="RU311113"/>
    </source>
</evidence>
<sequence>MHKASRTTADNPEQRRRDIEKYSEAIFYSARYSDVVCDAFVQSSPIGRGERGLLNELADAPSRVCEGTRARRWGSTLCSSKHPRHYAAFGEMEEHTTSRHRTQRASSLLIRDREPSDRAWFQRARSHTTWGLSRGVWRCRTLSYIQHCLGTFRWMCKPQTSCITTILARTIIASAHEQFEYRHVILPKALVKYLPTDRLAEEDEWRGLGIRQSPGWEHYLRHAPEPHILLFKREKDYQIK</sequence>
<organism evidence="5 6">
    <name type="scientific">Microbotryum intermedium</name>
    <dbReference type="NCBI Taxonomy" id="269621"/>
    <lineage>
        <taxon>Eukaryota</taxon>
        <taxon>Fungi</taxon>
        <taxon>Dikarya</taxon>
        <taxon>Basidiomycota</taxon>
        <taxon>Pucciniomycotina</taxon>
        <taxon>Microbotryomycetes</taxon>
        <taxon>Microbotryales</taxon>
        <taxon>Microbotryaceae</taxon>
        <taxon>Microbotryum</taxon>
    </lineage>
</organism>
<evidence type="ECO:0000313" key="5">
    <source>
        <dbReference type="EMBL" id="SCV67474.1"/>
    </source>
</evidence>
<comment type="function">
    <text evidence="4">Binds to the catalytic subunit of the cyclin dependent kinases and is essential for their biological function.</text>
</comment>
<dbReference type="SUPFAM" id="SSF55637">
    <property type="entry name" value="Cell cycle regulatory proteins"/>
    <property type="match status" value="1"/>
</dbReference>
<dbReference type="Gene3D" id="3.30.170.10">
    <property type="entry name" value="Cyclin-dependent kinase, regulatory subunit"/>
    <property type="match status" value="1"/>
</dbReference>
<keyword evidence="2 4" id="KW-0132">Cell division</keyword>
<dbReference type="Pfam" id="PF01111">
    <property type="entry name" value="CKS"/>
    <property type="match status" value="1"/>
</dbReference>
<dbReference type="AlphaFoldDB" id="A0A238F6I7"/>
<keyword evidence="3 4" id="KW-0131">Cell cycle</keyword>
<dbReference type="PROSITE" id="PS00945">
    <property type="entry name" value="CKS_2"/>
    <property type="match status" value="1"/>
</dbReference>
<dbReference type="STRING" id="269621.A0A238F6I7"/>
<dbReference type="SMART" id="SM01084">
    <property type="entry name" value="CKS"/>
    <property type="match status" value="1"/>
</dbReference>
<evidence type="ECO:0000313" key="6">
    <source>
        <dbReference type="Proteomes" id="UP000198372"/>
    </source>
</evidence>
<keyword evidence="6" id="KW-1185">Reference proteome</keyword>
<dbReference type="OrthoDB" id="440676at2759"/>
<dbReference type="EMBL" id="FMSP01000002">
    <property type="protein sequence ID" value="SCV67474.1"/>
    <property type="molecule type" value="Genomic_DNA"/>
</dbReference>
<evidence type="ECO:0000256" key="1">
    <source>
        <dbReference type="ARBA" id="ARBA00007782"/>
    </source>
</evidence>
<evidence type="ECO:0000256" key="3">
    <source>
        <dbReference type="ARBA" id="ARBA00023306"/>
    </source>
</evidence>
<evidence type="ECO:0000256" key="2">
    <source>
        <dbReference type="ARBA" id="ARBA00022618"/>
    </source>
</evidence>